<evidence type="ECO:0000256" key="5">
    <source>
        <dbReference type="SAM" id="MobiDB-lite"/>
    </source>
</evidence>
<proteinExistence type="inferred from homology"/>
<evidence type="ECO:0000313" key="8">
    <source>
        <dbReference type="Proteomes" id="UP000326532"/>
    </source>
</evidence>
<dbReference type="InterPro" id="IPR020189">
    <property type="entry name" value="IF5A_C"/>
</dbReference>
<accession>A0A5N6DGD6</accession>
<feature type="domain" description="Translation initiation factor 5A C-terminal" evidence="6">
    <location>
        <begin position="81"/>
        <end position="148"/>
    </location>
</feature>
<dbReference type="EMBL" id="ML734982">
    <property type="protein sequence ID" value="KAB8204194.1"/>
    <property type="molecule type" value="Genomic_DNA"/>
</dbReference>
<keyword evidence="7" id="KW-0251">Elongation factor</keyword>
<dbReference type="InterPro" id="IPR014722">
    <property type="entry name" value="Rib_uL2_dom2"/>
</dbReference>
<comment type="PTM">
    <text evidence="4">eIF-5A seems to be the only eukaryotic protein to have a hypusine residue which is a post-translational modification of a lysine by the addition of a butylamino group.</text>
</comment>
<dbReference type="NCBIfam" id="TIGR00037">
    <property type="entry name" value="eIF_5A"/>
    <property type="match status" value="1"/>
</dbReference>
<feature type="region of interest" description="Disordered" evidence="5">
    <location>
        <begin position="1"/>
        <end position="23"/>
    </location>
</feature>
<keyword evidence="7" id="KW-0238">DNA-binding</keyword>
<evidence type="ECO:0000313" key="7">
    <source>
        <dbReference type="EMBL" id="KAB8204194.1"/>
    </source>
</evidence>
<dbReference type="AlphaFoldDB" id="A0A5N6DGD6"/>
<dbReference type="VEuPathDB" id="FungiDB:BDV34DRAFT_214003"/>
<organism evidence="7 8">
    <name type="scientific">Aspergillus parasiticus</name>
    <dbReference type="NCBI Taxonomy" id="5067"/>
    <lineage>
        <taxon>Eukaryota</taxon>
        <taxon>Fungi</taxon>
        <taxon>Dikarya</taxon>
        <taxon>Ascomycota</taxon>
        <taxon>Pezizomycotina</taxon>
        <taxon>Eurotiomycetes</taxon>
        <taxon>Eurotiomycetidae</taxon>
        <taxon>Eurotiales</taxon>
        <taxon>Aspergillaceae</taxon>
        <taxon>Aspergillus</taxon>
        <taxon>Aspergillus subgen. Circumdati</taxon>
    </lineage>
</organism>
<dbReference type="FunFam" id="2.40.50.140:FF:000034">
    <property type="entry name" value="Eukaryotic translation initiation factor 5A"/>
    <property type="match status" value="1"/>
</dbReference>
<dbReference type="SMART" id="SM01376">
    <property type="entry name" value="eIF-5a"/>
    <property type="match status" value="1"/>
</dbReference>
<dbReference type="Pfam" id="PF01287">
    <property type="entry name" value="eIF-5a"/>
    <property type="match status" value="1"/>
</dbReference>
<dbReference type="Gene3D" id="2.30.30.30">
    <property type="match status" value="1"/>
</dbReference>
<comment type="similarity">
    <text evidence="1 4">Belongs to the eIF-5A family.</text>
</comment>
<dbReference type="GO" id="GO:0045905">
    <property type="term" value="P:positive regulation of translational termination"/>
    <property type="evidence" value="ECO:0007669"/>
    <property type="project" value="UniProtKB-UniRule"/>
</dbReference>
<dbReference type="CDD" id="cd04468">
    <property type="entry name" value="S1_eIF5A"/>
    <property type="match status" value="1"/>
</dbReference>
<reference evidence="7 8" key="1">
    <citation type="submission" date="2019-04" db="EMBL/GenBank/DDBJ databases">
        <title>Fungal friends and foes A comparative genomics study of 23 Aspergillus species from section Flavi.</title>
        <authorList>
            <consortium name="DOE Joint Genome Institute"/>
            <person name="Kjaerbolling I."/>
            <person name="Vesth T.C."/>
            <person name="Frisvad J.C."/>
            <person name="Nybo J.L."/>
            <person name="Theobald S."/>
            <person name="Kildgaard S."/>
            <person name="Petersen T.I."/>
            <person name="Kuo A."/>
            <person name="Sato A."/>
            <person name="Lyhne E.K."/>
            <person name="Kogle M.E."/>
            <person name="Wiebenga A."/>
            <person name="Kun R.S."/>
            <person name="Lubbers R.J."/>
            <person name="Makela M.R."/>
            <person name="Barry K."/>
            <person name="Chovatia M."/>
            <person name="Clum A."/>
            <person name="Daum C."/>
            <person name="Haridas S."/>
            <person name="He G."/>
            <person name="LaButti K."/>
            <person name="Lipzen A."/>
            <person name="Mondo S."/>
            <person name="Pangilinan J."/>
            <person name="Riley R."/>
            <person name="Salamov A."/>
            <person name="Simmons B.A."/>
            <person name="Magnuson J.K."/>
            <person name="Henrissat B."/>
            <person name="Mortensen U.H."/>
            <person name="Larsen T.O."/>
            <person name="De vries R.P."/>
            <person name="Grigoriev I.V."/>
            <person name="Machida M."/>
            <person name="Baker S.E."/>
            <person name="Andersen M.R."/>
        </authorList>
    </citation>
    <scope>NUCLEOTIDE SEQUENCE [LARGE SCALE GENOMIC DNA]</scope>
    <source>
        <strain evidence="7 8">CBS 117618</strain>
    </source>
</reference>
<evidence type="ECO:0000256" key="4">
    <source>
        <dbReference type="RuleBase" id="RU362005"/>
    </source>
</evidence>
<protein>
    <recommendedName>
        <fullName evidence="4">Eukaryotic translation initiation factor 5A</fullName>
        <shortName evidence="4">eIF-5A</shortName>
    </recommendedName>
</protein>
<dbReference type="SUPFAM" id="SSF50104">
    <property type="entry name" value="Translation proteins SH3-like domain"/>
    <property type="match status" value="1"/>
</dbReference>
<evidence type="ECO:0000256" key="1">
    <source>
        <dbReference type="ARBA" id="ARBA00006016"/>
    </source>
</evidence>
<name>A0A5N6DGD6_ASPPA</name>
<comment type="function">
    <text evidence="4">Translation factor that promotes translation elongation and termination, particularly upon ribosome stalling at specific amino acid sequence contexts. Binds between the exit (E) and peptidyl (P) site of the ribosome and promotes rescue of stalled ribosome: specifically required for efficient translation of polyproline-containing peptides as well as other motifs that stall the ribosome. Acts as ribosome quality control (RQC) cofactor by joining the RQC complex to facilitate peptidyl transfer during CAT tailing step.</text>
</comment>
<keyword evidence="2 4" id="KW-0648">Protein biosynthesis</keyword>
<sequence>MSDDEQHNQTFEQHQQHASQTYAAPVLTFRKRAHVIIRGRPCQISEISKIGTNVHLVAEDSFTGRTLSDDIESTQSVEVPNIHRNLYSLVNIDKGFLNLMTQDGTAKDDVKVPDGVLGDQIQQDFEAGKDLLITVLSAMGEEQAISVKEAPKGF</sequence>
<dbReference type="PANTHER" id="PTHR11673">
    <property type="entry name" value="TRANSLATION INITIATION FACTOR 5A FAMILY MEMBER"/>
    <property type="match status" value="1"/>
</dbReference>
<dbReference type="Proteomes" id="UP000326532">
    <property type="component" value="Unassembled WGS sequence"/>
</dbReference>
<dbReference type="InterPro" id="IPR012340">
    <property type="entry name" value="NA-bd_OB-fold"/>
</dbReference>
<dbReference type="InterPro" id="IPR001884">
    <property type="entry name" value="IF5A-like"/>
</dbReference>
<dbReference type="GO" id="GO:0045901">
    <property type="term" value="P:positive regulation of translational elongation"/>
    <property type="evidence" value="ECO:0007669"/>
    <property type="project" value="UniProtKB-UniRule"/>
</dbReference>
<dbReference type="InterPro" id="IPR048670">
    <property type="entry name" value="IF5A-like_N"/>
</dbReference>
<dbReference type="GO" id="GO:0043022">
    <property type="term" value="F:ribosome binding"/>
    <property type="evidence" value="ECO:0007669"/>
    <property type="project" value="UniProtKB-UniRule"/>
</dbReference>
<dbReference type="SUPFAM" id="SSF50249">
    <property type="entry name" value="Nucleic acid-binding proteins"/>
    <property type="match status" value="1"/>
</dbReference>
<evidence type="ECO:0000259" key="6">
    <source>
        <dbReference type="SMART" id="SM01376"/>
    </source>
</evidence>
<keyword evidence="8" id="KW-1185">Reference proteome</keyword>
<evidence type="ECO:0000256" key="3">
    <source>
        <dbReference type="ARBA" id="ARBA00023071"/>
    </source>
</evidence>
<dbReference type="PIRSF" id="PIRSF003025">
    <property type="entry name" value="eIF5A"/>
    <property type="match status" value="1"/>
</dbReference>
<feature type="compositionally biased region" description="Polar residues" evidence="5">
    <location>
        <begin position="8"/>
        <end position="22"/>
    </location>
</feature>
<dbReference type="OMA" id="EYMLVNI"/>
<keyword evidence="3 4" id="KW-0385">Hypusine</keyword>
<dbReference type="Gene3D" id="2.40.50.140">
    <property type="entry name" value="Nucleic acid-binding proteins"/>
    <property type="match status" value="1"/>
</dbReference>
<dbReference type="InterPro" id="IPR008991">
    <property type="entry name" value="Translation_prot_SH3-like_sf"/>
</dbReference>
<evidence type="ECO:0000256" key="2">
    <source>
        <dbReference type="ARBA" id="ARBA00022917"/>
    </source>
</evidence>
<dbReference type="GO" id="GO:0003677">
    <property type="term" value="F:DNA binding"/>
    <property type="evidence" value="ECO:0007669"/>
    <property type="project" value="UniProtKB-KW"/>
</dbReference>
<dbReference type="GO" id="GO:0003723">
    <property type="term" value="F:RNA binding"/>
    <property type="evidence" value="ECO:0007669"/>
    <property type="project" value="InterPro"/>
</dbReference>
<dbReference type="Pfam" id="PF21485">
    <property type="entry name" value="IF5A-like_N"/>
    <property type="match status" value="1"/>
</dbReference>
<gene>
    <name evidence="7" type="ORF">BDV34DRAFT_214003</name>
</gene>
<dbReference type="GO" id="GO:0003746">
    <property type="term" value="F:translation elongation factor activity"/>
    <property type="evidence" value="ECO:0007669"/>
    <property type="project" value="UniProtKB-UniRule"/>
</dbReference>